<accession>A0A0F9TQS3</accession>
<comment type="caution">
    <text evidence="1">The sequence shown here is derived from an EMBL/GenBank/DDBJ whole genome shotgun (WGS) entry which is preliminary data.</text>
</comment>
<name>A0A0F9TQS3_9ZZZZ</name>
<dbReference type="EMBL" id="LAZR01001063">
    <property type="protein sequence ID" value="KKN51451.1"/>
    <property type="molecule type" value="Genomic_DNA"/>
</dbReference>
<dbReference type="AlphaFoldDB" id="A0A0F9TQS3"/>
<protein>
    <submittedName>
        <fullName evidence="1">Uncharacterized protein</fullName>
    </submittedName>
</protein>
<reference evidence="1" key="1">
    <citation type="journal article" date="2015" name="Nature">
        <title>Complex archaea that bridge the gap between prokaryotes and eukaryotes.</title>
        <authorList>
            <person name="Spang A."/>
            <person name="Saw J.H."/>
            <person name="Jorgensen S.L."/>
            <person name="Zaremba-Niedzwiedzka K."/>
            <person name="Martijn J."/>
            <person name="Lind A.E."/>
            <person name="van Eijk R."/>
            <person name="Schleper C."/>
            <person name="Guy L."/>
            <person name="Ettema T.J."/>
        </authorList>
    </citation>
    <scope>NUCLEOTIDE SEQUENCE</scope>
</reference>
<evidence type="ECO:0000313" key="1">
    <source>
        <dbReference type="EMBL" id="KKN51451.1"/>
    </source>
</evidence>
<sequence>MVKLKIFVRAGKGSRGGMRVDSRMSYNPAPMWSSSDTDCRQYIPTAHFAVEVDIPDKKFILESETVKKMNFKLKNERLVEKL</sequence>
<organism evidence="1">
    <name type="scientific">marine sediment metagenome</name>
    <dbReference type="NCBI Taxonomy" id="412755"/>
    <lineage>
        <taxon>unclassified sequences</taxon>
        <taxon>metagenomes</taxon>
        <taxon>ecological metagenomes</taxon>
    </lineage>
</organism>
<gene>
    <name evidence="1" type="ORF">LCGC14_0622670</name>
</gene>
<proteinExistence type="predicted"/>